<evidence type="ECO:0000256" key="10">
    <source>
        <dbReference type="ARBA" id="ARBA00023224"/>
    </source>
</evidence>
<feature type="transmembrane region" description="Helical" evidence="12">
    <location>
        <begin position="161"/>
        <end position="182"/>
    </location>
</feature>
<keyword evidence="8 15" id="KW-0675">Receptor</keyword>
<feature type="transmembrane region" description="Helical" evidence="12">
    <location>
        <begin position="189"/>
        <end position="207"/>
    </location>
</feature>
<dbReference type="Gene3D" id="1.20.1070.10">
    <property type="entry name" value="Rhodopsin 7-helix transmembrane proteins"/>
    <property type="match status" value="1"/>
</dbReference>
<dbReference type="SUPFAM" id="SSF81321">
    <property type="entry name" value="Family A G protein-coupled receptor-like"/>
    <property type="match status" value="1"/>
</dbReference>
<keyword evidence="2" id="KW-1003">Cell membrane</keyword>
<keyword evidence="10" id="KW-0807">Transducer</keyword>
<feature type="transmembrane region" description="Helical" evidence="12">
    <location>
        <begin position="320"/>
        <end position="341"/>
    </location>
</feature>
<dbReference type="PRINTS" id="PR00237">
    <property type="entry name" value="GPCRRHODOPSN"/>
</dbReference>
<feature type="transmembrane region" description="Helical" evidence="12">
    <location>
        <begin position="280"/>
        <end position="300"/>
    </location>
</feature>
<accession>A0AA47M5Z8</accession>
<comment type="subcellular location">
    <subcellularLocation>
        <location evidence="1">Cell membrane</location>
        <topology evidence="1">Multi-pass membrane protein</topology>
    </subcellularLocation>
</comment>
<keyword evidence="4 12" id="KW-1133">Transmembrane helix</keyword>
<evidence type="ECO:0000256" key="1">
    <source>
        <dbReference type="ARBA" id="ARBA00004651"/>
    </source>
</evidence>
<keyword evidence="5" id="KW-0297">G-protein coupled receptor</keyword>
<dbReference type="GO" id="GO:0005886">
    <property type="term" value="C:plasma membrane"/>
    <property type="evidence" value="ECO:0007669"/>
    <property type="project" value="UniProtKB-SubCell"/>
</dbReference>
<evidence type="ECO:0000256" key="7">
    <source>
        <dbReference type="ARBA" id="ARBA00023157"/>
    </source>
</evidence>
<feature type="transmembrane region" description="Helical" evidence="12">
    <location>
        <begin position="88"/>
        <end position="112"/>
    </location>
</feature>
<dbReference type="InterPro" id="IPR003912">
    <property type="entry name" value="Protea_act_rcpt"/>
</dbReference>
<dbReference type="GO" id="GO:0007200">
    <property type="term" value="P:phospholipase C-activating G protein-coupled receptor signaling pathway"/>
    <property type="evidence" value="ECO:0007669"/>
    <property type="project" value="TreeGrafter"/>
</dbReference>
<dbReference type="Pfam" id="PF00001">
    <property type="entry name" value="7tm_1"/>
    <property type="match status" value="1"/>
</dbReference>
<evidence type="ECO:0000256" key="12">
    <source>
        <dbReference type="SAM" id="Phobius"/>
    </source>
</evidence>
<dbReference type="PRINTS" id="PR01428">
    <property type="entry name" value="PROTEASEAR"/>
</dbReference>
<evidence type="ECO:0000256" key="3">
    <source>
        <dbReference type="ARBA" id="ARBA00022692"/>
    </source>
</evidence>
<dbReference type="GO" id="GO:0015057">
    <property type="term" value="F:thrombin-activated receptor activity"/>
    <property type="evidence" value="ECO:0007669"/>
    <property type="project" value="InterPro"/>
</dbReference>
<feature type="domain" description="G-protein coupled receptors family 1 profile" evidence="14">
    <location>
        <begin position="104"/>
        <end position="339"/>
    </location>
</feature>
<dbReference type="EMBL" id="JAOPHQ010005720">
    <property type="protein sequence ID" value="KAK0134246.1"/>
    <property type="molecule type" value="Genomic_DNA"/>
</dbReference>
<name>A0AA47M5Z8_MERPO</name>
<evidence type="ECO:0000256" key="9">
    <source>
        <dbReference type="ARBA" id="ARBA00023180"/>
    </source>
</evidence>
<keyword evidence="13" id="KW-0732">Signal</keyword>
<evidence type="ECO:0000256" key="2">
    <source>
        <dbReference type="ARBA" id="ARBA00022475"/>
    </source>
</evidence>
<evidence type="ECO:0000256" key="11">
    <source>
        <dbReference type="PIRSR" id="PIRSR603912-52"/>
    </source>
</evidence>
<feature type="signal peptide" evidence="13">
    <location>
        <begin position="1"/>
        <end position="20"/>
    </location>
</feature>
<comment type="caution">
    <text evidence="15">The sequence shown here is derived from an EMBL/GenBank/DDBJ whole genome shotgun (WGS) entry which is preliminary data.</text>
</comment>
<proteinExistence type="predicted"/>
<gene>
    <name evidence="15" type="primary">F2rl2</name>
    <name evidence="15" type="ORF">N1851_030197</name>
</gene>
<evidence type="ECO:0000259" key="14">
    <source>
        <dbReference type="PROSITE" id="PS50262"/>
    </source>
</evidence>
<keyword evidence="3 12" id="KW-0812">Transmembrane</keyword>
<dbReference type="InterPro" id="IPR000276">
    <property type="entry name" value="GPCR_Rhodpsn"/>
</dbReference>
<dbReference type="PANTHER" id="PTHR24232:SF0">
    <property type="entry name" value="PROTEINASE-ACTIVATED RECEPTOR 3"/>
    <property type="match status" value="1"/>
</dbReference>
<evidence type="ECO:0000256" key="5">
    <source>
        <dbReference type="ARBA" id="ARBA00023040"/>
    </source>
</evidence>
<dbReference type="GO" id="GO:0007596">
    <property type="term" value="P:blood coagulation"/>
    <property type="evidence" value="ECO:0007669"/>
    <property type="project" value="InterPro"/>
</dbReference>
<evidence type="ECO:0000256" key="4">
    <source>
        <dbReference type="ARBA" id="ARBA00022989"/>
    </source>
</evidence>
<organism evidence="15 16">
    <name type="scientific">Merluccius polli</name>
    <name type="common">Benguela hake</name>
    <name type="synonym">Merluccius cadenati</name>
    <dbReference type="NCBI Taxonomy" id="89951"/>
    <lineage>
        <taxon>Eukaryota</taxon>
        <taxon>Metazoa</taxon>
        <taxon>Chordata</taxon>
        <taxon>Craniata</taxon>
        <taxon>Vertebrata</taxon>
        <taxon>Euteleostomi</taxon>
        <taxon>Actinopterygii</taxon>
        <taxon>Neopterygii</taxon>
        <taxon>Teleostei</taxon>
        <taxon>Neoteleostei</taxon>
        <taxon>Acanthomorphata</taxon>
        <taxon>Zeiogadaria</taxon>
        <taxon>Gadariae</taxon>
        <taxon>Gadiformes</taxon>
        <taxon>Gadoidei</taxon>
        <taxon>Merlucciidae</taxon>
        <taxon>Merluccius</taxon>
    </lineage>
</organism>
<evidence type="ECO:0000313" key="16">
    <source>
        <dbReference type="Proteomes" id="UP001174136"/>
    </source>
</evidence>
<dbReference type="AlphaFoldDB" id="A0AA47M5Z8"/>
<keyword evidence="16" id="KW-1185">Reference proteome</keyword>
<dbReference type="PANTHER" id="PTHR24232">
    <property type="entry name" value="G-PROTEIN COUPLED RECEPTOR"/>
    <property type="match status" value="1"/>
</dbReference>
<feature type="transmembrane region" description="Helical" evidence="12">
    <location>
        <begin position="119"/>
        <end position="141"/>
    </location>
</feature>
<dbReference type="GO" id="GO:0035025">
    <property type="term" value="P:positive regulation of Rho protein signal transduction"/>
    <property type="evidence" value="ECO:0007669"/>
    <property type="project" value="TreeGrafter"/>
</dbReference>
<dbReference type="PROSITE" id="PS50262">
    <property type="entry name" value="G_PROTEIN_RECEP_F1_2"/>
    <property type="match status" value="1"/>
</dbReference>
<sequence length="363" mass="39784">MAKTQLVGLLLCLMAWTTLQDHGRKRDQRKKNTTSGLTPKTFKGFIYKPNCTDQRQSLLRLGDNAPPQLDLNPQDAASEFTEGALSAWVLPSCYGLAMVVGIPSNAYILFFLRAKAKTFAAALLYLSLAASDLLLLLSLALRVHYHLNGNSWVFGEAACRLVTAVFYGNIYCSAHTIAPFLYRRLPRKGLTAAACLTVWLLFAAAVVPELLVRQSYDVRRLGVTSCHDVLPLGESSHAWLVPYRLALIFVGFVAPFAVCLCTHGAVIYHLGRSARDWAPFLRVSSLVLVIFSACFLPSGVLHAAHYVRLLSGGGDGLYGYYRLAVCLCCFHSCLDPFLCLLMSKSAASRVPFIASRRASAVTL</sequence>
<evidence type="ECO:0000256" key="6">
    <source>
        <dbReference type="ARBA" id="ARBA00023136"/>
    </source>
</evidence>
<protein>
    <submittedName>
        <fullName evidence="15">Proteinase-activated receptor 3</fullName>
    </submittedName>
</protein>
<feature type="transmembrane region" description="Helical" evidence="12">
    <location>
        <begin position="245"/>
        <end position="268"/>
    </location>
</feature>
<keyword evidence="9" id="KW-0325">Glycoprotein</keyword>
<keyword evidence="6 12" id="KW-0472">Membrane</keyword>
<dbReference type="Proteomes" id="UP001174136">
    <property type="component" value="Unassembled WGS sequence"/>
</dbReference>
<dbReference type="InterPro" id="IPR017452">
    <property type="entry name" value="GPCR_Rhodpsn_7TM"/>
</dbReference>
<evidence type="ECO:0000256" key="8">
    <source>
        <dbReference type="ARBA" id="ARBA00023170"/>
    </source>
</evidence>
<evidence type="ECO:0000256" key="13">
    <source>
        <dbReference type="SAM" id="SignalP"/>
    </source>
</evidence>
<keyword evidence="7 11" id="KW-1015">Disulfide bond</keyword>
<feature type="chain" id="PRO_5041399142" evidence="13">
    <location>
        <begin position="21"/>
        <end position="363"/>
    </location>
</feature>
<reference evidence="15" key="1">
    <citation type="journal article" date="2023" name="Front. Mar. Sci.">
        <title>A new Merluccius polli reference genome to investigate the effects of global change in West African waters.</title>
        <authorList>
            <person name="Mateo J.L."/>
            <person name="Blanco-Fernandez C."/>
            <person name="Garcia-Vazquez E."/>
            <person name="Machado-Schiaffino G."/>
        </authorList>
    </citation>
    <scope>NUCLEOTIDE SEQUENCE</scope>
    <source>
        <strain evidence="15">C29</strain>
        <tissue evidence="15">Fin</tissue>
    </source>
</reference>
<feature type="disulfide bond" evidence="11">
    <location>
        <begin position="159"/>
        <end position="226"/>
    </location>
</feature>
<evidence type="ECO:0000313" key="15">
    <source>
        <dbReference type="EMBL" id="KAK0134246.1"/>
    </source>
</evidence>